<gene>
    <name evidence="9" type="ORF">NADFUDRAFT_39482</name>
</gene>
<comment type="subcellular location">
    <subcellularLocation>
        <location evidence="1">Membrane</location>
        <topology evidence="1">Single-pass membrane protein</topology>
    </subcellularLocation>
</comment>
<dbReference type="SMART" id="SM00568">
    <property type="entry name" value="GRAM"/>
    <property type="match status" value="1"/>
</dbReference>
<dbReference type="OrthoDB" id="2162691at2759"/>
<feature type="region of interest" description="Disordered" evidence="6">
    <location>
        <begin position="157"/>
        <end position="191"/>
    </location>
</feature>
<evidence type="ECO:0000256" key="3">
    <source>
        <dbReference type="ARBA" id="ARBA00022692"/>
    </source>
</evidence>
<dbReference type="PROSITE" id="PS51778">
    <property type="entry name" value="VAST"/>
    <property type="match status" value="1"/>
</dbReference>
<evidence type="ECO:0000256" key="4">
    <source>
        <dbReference type="ARBA" id="ARBA00022989"/>
    </source>
</evidence>
<feature type="compositionally biased region" description="Basic and acidic residues" evidence="6">
    <location>
        <begin position="813"/>
        <end position="825"/>
    </location>
</feature>
<feature type="compositionally biased region" description="Polar residues" evidence="6">
    <location>
        <begin position="237"/>
        <end position="258"/>
    </location>
</feature>
<protein>
    <recommendedName>
        <fullName evidence="8">VASt domain-containing protein</fullName>
    </recommendedName>
</protein>
<dbReference type="CDD" id="cd13220">
    <property type="entry name" value="PH-GRAM_GRAMDC"/>
    <property type="match status" value="1"/>
</dbReference>
<accession>A0A1E3PRX6</accession>
<dbReference type="InterPro" id="IPR004182">
    <property type="entry name" value="GRAM"/>
</dbReference>
<name>A0A1E3PRX6_9ASCO</name>
<dbReference type="PANTHER" id="PTHR23319">
    <property type="entry name" value="GRAM DOMAIN CONTAINING 1B, ISOFORM E"/>
    <property type="match status" value="1"/>
</dbReference>
<feature type="transmembrane region" description="Helical" evidence="7">
    <location>
        <begin position="872"/>
        <end position="900"/>
    </location>
</feature>
<dbReference type="GO" id="GO:0005886">
    <property type="term" value="C:plasma membrane"/>
    <property type="evidence" value="ECO:0007669"/>
    <property type="project" value="TreeGrafter"/>
</dbReference>
<dbReference type="GO" id="GO:0120015">
    <property type="term" value="F:sterol transfer activity"/>
    <property type="evidence" value="ECO:0007669"/>
    <property type="project" value="TreeGrafter"/>
</dbReference>
<proteinExistence type="inferred from homology"/>
<evidence type="ECO:0000259" key="8">
    <source>
        <dbReference type="PROSITE" id="PS51778"/>
    </source>
</evidence>
<evidence type="ECO:0000256" key="7">
    <source>
        <dbReference type="SAM" id="Phobius"/>
    </source>
</evidence>
<feature type="region of interest" description="Disordered" evidence="6">
    <location>
        <begin position="521"/>
        <end position="541"/>
    </location>
</feature>
<dbReference type="AlphaFoldDB" id="A0A1E3PRX6"/>
<feature type="region of interest" description="Disordered" evidence="6">
    <location>
        <begin position="813"/>
        <end position="863"/>
    </location>
</feature>
<keyword evidence="10" id="KW-1185">Reference proteome</keyword>
<dbReference type="GO" id="GO:0005789">
    <property type="term" value="C:endoplasmic reticulum membrane"/>
    <property type="evidence" value="ECO:0007669"/>
    <property type="project" value="TreeGrafter"/>
</dbReference>
<evidence type="ECO:0000256" key="1">
    <source>
        <dbReference type="ARBA" id="ARBA00004167"/>
    </source>
</evidence>
<sequence>MSLAHTHSRNQGAYNTPDQSDQSCSGFAVNSEAKGEPRKKEAEEEILLQYRKPRKDKSDQKSNRYSHDDSKKNQECYDGEERRNNEGDDNSEEYTTGHTFLTSVFSAAQTAANSISALAANTHTHARSVSADFSSLKPPGLFSPLLGATTVDNVIEPGSADKLSNSEHKPMTVSKSQSLQPISPGQLGIDPISLDSMASNKPAVETLGQGELSLESLGLTPEAPVFRQANGDEKHNQNSYSRSRKFSSAANSDTSRSAKSVKGAKDIIVDPENDGLSRRKSAKRSRASSLLKPEHQPIISESLNPNSSNTPLSSSIATSGPEARSEKSPRTIVRRNGSLVKSLKERSQARISNDMSRDPSFSLQMDSHRPSFFSVSSNESKAVSKTDKEVDNGKVSATSRAGEKRNNDFHALFKSVPEEDLLLDDFSCAFSREILLQGRLYVSQRHVCFQANILGWVTNLILEFEEIVAIEKRSTAGLFPNGIMIQTLHDRHIFASFIQRDMTYNFLVSVWKTSTEDPLHGIRRGGTYPESDEVSDTASGEDSKLFDTVRNRYGKIRFNGKRRLRKFLPDDETDYDDEISDESDNSSDSDNANYSESHISLDEKSDRSKSKKMSSGSNDVGGSGGSYVIPVLGPSKHAPTSSGYDPEAKNEKILCQEKFAAPLGVVSGIIFGNDTFFYKTFLSDIQKNNEVPDIPTFENSKRQFTYVKPLNGPIGPKQTRCICSEEIEHWNYEDYISILSTVQSPDVPSGNSFTVKTRYQLTWSENNTTKLVLSCWIEWTAKSWIKGTIEKGTYDGQATFSKDLVKWLNDSLKESPKSRGSEYTKKTKGNKRGHKVKSNGSVGNGTSTDSTVGKSSNPSSDTPSSLFADIPIIGPMVSVLIGLSMVWVVLITFLLSFLLFRLTLFPSSPNYPAGLHNLFGNNVEHLLSSCSDGNNEASLDIFENIRYNEEYYLWNWINKRVDTKDEKSHIITGNNYVDENYSGVSVKVKLENQEMLESLKLAEHNLGQLKGYVLNIPVL</sequence>
<reference evidence="9 10" key="1">
    <citation type="journal article" date="2016" name="Proc. Natl. Acad. Sci. U.S.A.">
        <title>Comparative genomics of biotechnologically important yeasts.</title>
        <authorList>
            <person name="Riley R."/>
            <person name="Haridas S."/>
            <person name="Wolfe K.H."/>
            <person name="Lopes M.R."/>
            <person name="Hittinger C.T."/>
            <person name="Goeker M."/>
            <person name="Salamov A.A."/>
            <person name="Wisecaver J.H."/>
            <person name="Long T.M."/>
            <person name="Calvey C.H."/>
            <person name="Aerts A.L."/>
            <person name="Barry K.W."/>
            <person name="Choi C."/>
            <person name="Clum A."/>
            <person name="Coughlan A.Y."/>
            <person name="Deshpande S."/>
            <person name="Douglass A.P."/>
            <person name="Hanson S.J."/>
            <person name="Klenk H.-P."/>
            <person name="LaButti K.M."/>
            <person name="Lapidus A."/>
            <person name="Lindquist E.A."/>
            <person name="Lipzen A.M."/>
            <person name="Meier-Kolthoff J.P."/>
            <person name="Ohm R.A."/>
            <person name="Otillar R.P."/>
            <person name="Pangilinan J.L."/>
            <person name="Peng Y."/>
            <person name="Rokas A."/>
            <person name="Rosa C.A."/>
            <person name="Scheuner C."/>
            <person name="Sibirny A.A."/>
            <person name="Slot J.C."/>
            <person name="Stielow J.B."/>
            <person name="Sun H."/>
            <person name="Kurtzman C.P."/>
            <person name="Blackwell M."/>
            <person name="Grigoriev I.V."/>
            <person name="Jeffries T.W."/>
        </authorList>
    </citation>
    <scope>NUCLEOTIDE SEQUENCE [LARGE SCALE GENOMIC DNA]</scope>
    <source>
        <strain evidence="9 10">DSM 6958</strain>
    </source>
</reference>
<evidence type="ECO:0000313" key="9">
    <source>
        <dbReference type="EMBL" id="ODQ68080.1"/>
    </source>
</evidence>
<feature type="compositionally biased region" description="Basic and acidic residues" evidence="6">
    <location>
        <begin position="56"/>
        <end position="86"/>
    </location>
</feature>
<dbReference type="EMBL" id="KV454406">
    <property type="protein sequence ID" value="ODQ68080.1"/>
    <property type="molecule type" value="Genomic_DNA"/>
</dbReference>
<feature type="region of interest" description="Disordered" evidence="6">
    <location>
        <begin position="572"/>
        <end position="646"/>
    </location>
</feature>
<dbReference type="GO" id="GO:0140268">
    <property type="term" value="C:endoplasmic reticulum-plasma membrane contact site"/>
    <property type="evidence" value="ECO:0007669"/>
    <property type="project" value="TreeGrafter"/>
</dbReference>
<dbReference type="GO" id="GO:0032934">
    <property type="term" value="F:sterol binding"/>
    <property type="evidence" value="ECO:0007669"/>
    <property type="project" value="TreeGrafter"/>
</dbReference>
<feature type="compositionally biased region" description="Low complexity" evidence="6">
    <location>
        <begin position="588"/>
        <end position="597"/>
    </location>
</feature>
<feature type="region of interest" description="Disordered" evidence="6">
    <location>
        <begin position="227"/>
        <end position="363"/>
    </location>
</feature>
<dbReference type="GO" id="GO:0032541">
    <property type="term" value="C:cortical endoplasmic reticulum"/>
    <property type="evidence" value="ECO:0007669"/>
    <property type="project" value="TreeGrafter"/>
</dbReference>
<keyword evidence="5 7" id="KW-0472">Membrane</keyword>
<evidence type="ECO:0000256" key="2">
    <source>
        <dbReference type="ARBA" id="ARBA00006582"/>
    </source>
</evidence>
<feature type="domain" description="VASt" evidence="8">
    <location>
        <begin position="650"/>
        <end position="816"/>
    </location>
</feature>
<feature type="compositionally biased region" description="Basic residues" evidence="6">
    <location>
        <begin position="826"/>
        <end position="837"/>
    </location>
</feature>
<feature type="compositionally biased region" description="Basic and acidic residues" evidence="6">
    <location>
        <begin position="33"/>
        <end position="42"/>
    </location>
</feature>
<dbReference type="Proteomes" id="UP000095009">
    <property type="component" value="Unassembled WGS sequence"/>
</dbReference>
<dbReference type="InterPro" id="IPR051482">
    <property type="entry name" value="Cholesterol_transport"/>
</dbReference>
<keyword evidence="4 7" id="KW-1133">Transmembrane helix</keyword>
<dbReference type="GO" id="GO:0005739">
    <property type="term" value="C:mitochondrion"/>
    <property type="evidence" value="ECO:0007669"/>
    <property type="project" value="TreeGrafter"/>
</dbReference>
<comment type="similarity">
    <text evidence="2">Belongs to the YSP2 family.</text>
</comment>
<feature type="compositionally biased region" description="Basic and acidic residues" evidence="6">
    <location>
        <begin position="599"/>
        <end position="608"/>
    </location>
</feature>
<dbReference type="GO" id="GO:0032366">
    <property type="term" value="P:intracellular sterol transport"/>
    <property type="evidence" value="ECO:0007669"/>
    <property type="project" value="TreeGrafter"/>
</dbReference>
<keyword evidence="3 7" id="KW-0812">Transmembrane</keyword>
<organism evidence="9 10">
    <name type="scientific">Nadsonia fulvescens var. elongata DSM 6958</name>
    <dbReference type="NCBI Taxonomy" id="857566"/>
    <lineage>
        <taxon>Eukaryota</taxon>
        <taxon>Fungi</taxon>
        <taxon>Dikarya</taxon>
        <taxon>Ascomycota</taxon>
        <taxon>Saccharomycotina</taxon>
        <taxon>Dipodascomycetes</taxon>
        <taxon>Dipodascales</taxon>
        <taxon>Dipodascales incertae sedis</taxon>
        <taxon>Nadsonia</taxon>
    </lineage>
</organism>
<evidence type="ECO:0000313" key="10">
    <source>
        <dbReference type="Proteomes" id="UP000095009"/>
    </source>
</evidence>
<feature type="region of interest" description="Disordered" evidence="6">
    <location>
        <begin position="1"/>
        <end position="95"/>
    </location>
</feature>
<evidence type="ECO:0000256" key="5">
    <source>
        <dbReference type="ARBA" id="ARBA00023136"/>
    </source>
</evidence>
<feature type="compositionally biased region" description="Polar residues" evidence="6">
    <location>
        <begin position="349"/>
        <end position="363"/>
    </location>
</feature>
<dbReference type="InterPro" id="IPR031968">
    <property type="entry name" value="VASt"/>
</dbReference>
<feature type="compositionally biased region" description="Polar residues" evidence="6">
    <location>
        <begin position="173"/>
        <end position="183"/>
    </location>
</feature>
<feature type="compositionally biased region" description="Acidic residues" evidence="6">
    <location>
        <begin position="572"/>
        <end position="587"/>
    </location>
</feature>
<dbReference type="Pfam" id="PF02893">
    <property type="entry name" value="GRAM"/>
    <property type="match status" value="1"/>
</dbReference>
<feature type="compositionally biased region" description="Polar residues" evidence="6">
    <location>
        <begin position="838"/>
        <end position="854"/>
    </location>
</feature>
<feature type="compositionally biased region" description="Low complexity" evidence="6">
    <location>
        <begin position="300"/>
        <end position="319"/>
    </location>
</feature>
<dbReference type="Gene3D" id="2.30.29.30">
    <property type="entry name" value="Pleckstrin-homology domain (PH domain)/Phosphotyrosine-binding domain (PTB)"/>
    <property type="match status" value="1"/>
</dbReference>
<evidence type="ECO:0000256" key="6">
    <source>
        <dbReference type="SAM" id="MobiDB-lite"/>
    </source>
</evidence>
<dbReference type="STRING" id="857566.A0A1E3PRX6"/>
<dbReference type="InterPro" id="IPR011993">
    <property type="entry name" value="PH-like_dom_sf"/>
</dbReference>
<feature type="compositionally biased region" description="Polar residues" evidence="6">
    <location>
        <begin position="9"/>
        <end position="25"/>
    </location>
</feature>
<dbReference type="PANTHER" id="PTHR23319:SF4">
    <property type="entry name" value="GRAM DOMAIN CONTAINING 1B, ISOFORM E"/>
    <property type="match status" value="1"/>
</dbReference>
<dbReference type="Pfam" id="PF16016">
    <property type="entry name" value="VASt"/>
    <property type="match status" value="1"/>
</dbReference>